<proteinExistence type="predicted"/>
<dbReference type="InterPro" id="IPR036259">
    <property type="entry name" value="MFS_trans_sf"/>
</dbReference>
<keyword evidence="1" id="KW-0472">Membrane</keyword>
<feature type="transmembrane region" description="Helical" evidence="1">
    <location>
        <begin position="169"/>
        <end position="189"/>
    </location>
</feature>
<organism evidence="2 3">
    <name type="scientific">Blautia obeum</name>
    <dbReference type="NCBI Taxonomy" id="40520"/>
    <lineage>
        <taxon>Bacteria</taxon>
        <taxon>Bacillati</taxon>
        <taxon>Bacillota</taxon>
        <taxon>Clostridia</taxon>
        <taxon>Lachnospirales</taxon>
        <taxon>Lachnospiraceae</taxon>
        <taxon>Blautia</taxon>
    </lineage>
</organism>
<dbReference type="GO" id="GO:0008643">
    <property type="term" value="P:carbohydrate transport"/>
    <property type="evidence" value="ECO:0007669"/>
    <property type="project" value="InterPro"/>
</dbReference>
<dbReference type="EMBL" id="PSQG01000021">
    <property type="protein sequence ID" value="RCH42509.1"/>
    <property type="molecule type" value="Genomic_DNA"/>
</dbReference>
<feature type="transmembrane region" description="Helical" evidence="1">
    <location>
        <begin position="93"/>
        <end position="112"/>
    </location>
</feature>
<dbReference type="SUPFAM" id="SSF103473">
    <property type="entry name" value="MFS general substrate transporter"/>
    <property type="match status" value="1"/>
</dbReference>
<feature type="transmembrane region" description="Helical" evidence="1">
    <location>
        <begin position="195"/>
        <end position="212"/>
    </location>
</feature>
<feature type="transmembrane region" description="Helical" evidence="1">
    <location>
        <begin position="393"/>
        <end position="411"/>
    </location>
</feature>
<evidence type="ECO:0000313" key="3">
    <source>
        <dbReference type="Proteomes" id="UP000253208"/>
    </source>
</evidence>
<feature type="transmembrane region" description="Helical" evidence="1">
    <location>
        <begin position="21"/>
        <end position="44"/>
    </location>
</feature>
<gene>
    <name evidence="2" type="ORF">C4886_13785</name>
</gene>
<dbReference type="Proteomes" id="UP000253208">
    <property type="component" value="Unassembled WGS sequence"/>
</dbReference>
<dbReference type="InterPro" id="IPR039672">
    <property type="entry name" value="MFS_2"/>
</dbReference>
<reference evidence="2 3" key="1">
    <citation type="submission" date="2018-02" db="EMBL/GenBank/DDBJ databases">
        <title>Complete genome sequencing of Faecalibacterium prausnitzii strains isolated from the human gut.</title>
        <authorList>
            <person name="Fitzgerald B.C."/>
            <person name="Shkoporov A.N."/>
            <person name="Ross P.R."/>
            <person name="Hill C."/>
        </authorList>
    </citation>
    <scope>NUCLEOTIDE SEQUENCE [LARGE SCALE GENOMIC DNA]</scope>
    <source>
        <strain evidence="2 3">APC942/31-1</strain>
    </source>
</reference>
<feature type="transmembrane region" description="Helical" evidence="1">
    <location>
        <begin position="252"/>
        <end position="277"/>
    </location>
</feature>
<feature type="transmembrane region" description="Helical" evidence="1">
    <location>
        <begin position="320"/>
        <end position="345"/>
    </location>
</feature>
<feature type="transmembrane region" description="Helical" evidence="1">
    <location>
        <begin position="50"/>
        <end position="72"/>
    </location>
</feature>
<dbReference type="GO" id="GO:0015293">
    <property type="term" value="F:symporter activity"/>
    <property type="evidence" value="ECO:0007669"/>
    <property type="project" value="InterPro"/>
</dbReference>
<keyword evidence="1" id="KW-1133">Transmembrane helix</keyword>
<dbReference type="AlphaFoldDB" id="A0A367FXX2"/>
<accession>A0A367FXX2</accession>
<dbReference type="RefSeq" id="WP_114002567.1">
    <property type="nucleotide sequence ID" value="NZ_PSQG01000021.1"/>
</dbReference>
<name>A0A367FXX2_9FIRM</name>
<dbReference type="Pfam" id="PF13347">
    <property type="entry name" value="MFS_2"/>
    <property type="match status" value="1"/>
</dbReference>
<feature type="transmembrane region" description="Helical" evidence="1">
    <location>
        <begin position="423"/>
        <end position="448"/>
    </location>
</feature>
<comment type="caution">
    <text evidence="2">The sequence shown here is derived from an EMBL/GenBank/DDBJ whole genome shotgun (WGS) entry which is preliminary data.</text>
</comment>
<protein>
    <submittedName>
        <fullName evidence="2">Na+/melibiose symporter and related transporter</fullName>
    </submittedName>
</protein>
<feature type="transmembrane region" description="Helical" evidence="1">
    <location>
        <begin position="289"/>
        <end position="308"/>
    </location>
</feature>
<dbReference type="GO" id="GO:0005886">
    <property type="term" value="C:plasma membrane"/>
    <property type="evidence" value="ECO:0007669"/>
    <property type="project" value="TreeGrafter"/>
</dbReference>
<evidence type="ECO:0000256" key="1">
    <source>
        <dbReference type="SAM" id="Phobius"/>
    </source>
</evidence>
<evidence type="ECO:0000313" key="2">
    <source>
        <dbReference type="EMBL" id="RCH42509.1"/>
    </source>
</evidence>
<dbReference type="PANTHER" id="PTHR11328">
    <property type="entry name" value="MAJOR FACILITATOR SUPERFAMILY DOMAIN-CONTAINING PROTEIN"/>
    <property type="match status" value="1"/>
</dbReference>
<dbReference type="Gene3D" id="1.20.1250.20">
    <property type="entry name" value="MFS general substrate transporter like domains"/>
    <property type="match status" value="2"/>
</dbReference>
<feature type="transmembrane region" description="Helical" evidence="1">
    <location>
        <begin position="118"/>
        <end position="148"/>
    </location>
</feature>
<dbReference type="PANTHER" id="PTHR11328:SF24">
    <property type="entry name" value="MAJOR FACILITATOR SUPERFAMILY (MFS) PROFILE DOMAIN-CONTAINING PROTEIN"/>
    <property type="match status" value="1"/>
</dbReference>
<sequence length="466" mass="50981">MSKNEIPKQDPKQKKGLTNALKYFFGVGDAGFVLMSNIETFYFMTFLTDLAGFAAGVAGVINSVFTIVDACLSWLYGGIINGTKAKKWGRYRSWLIMVPWMVPFLYAFMFIRVSDNEWLSAVVIIAASIASHVAWNFSYVANATLISIVGKTPEDKATLASSRATWNNIGGLLFSYMGLPFATLLAGYVGEKNKFAAAAFCLGILMVVTYFAHFKMTEGYEEIETETAGKKNDKTKITIREMFASLFQNPPLMVLMLADLAKWCVKFVTAASAIYYFRDAMGSPGLMTTYLLCVAIGAIIGAFSMRYIAKAISSRTTMIIAYAGMAVSLFLVYIFYGNAMTVIALMTLAQFFYGMAFAASPALYADTVVYATWKSGKDASGWIMGLQNLPLKIAVFLRGTILSACLVAVGWKSGVVLEGTARQGMTISFALVPAIFCLAGLLLLVFGFKITKEKVLQYQAEIDARS</sequence>
<keyword evidence="1" id="KW-0812">Transmembrane</keyword>
<feature type="transmembrane region" description="Helical" evidence="1">
    <location>
        <begin position="351"/>
        <end position="373"/>
    </location>
</feature>